<dbReference type="SUPFAM" id="SSF53300">
    <property type="entry name" value="vWA-like"/>
    <property type="match status" value="2"/>
</dbReference>
<organism evidence="8 9">
    <name type="scientific">Elysia marginata</name>
    <dbReference type="NCBI Taxonomy" id="1093978"/>
    <lineage>
        <taxon>Eukaryota</taxon>
        <taxon>Metazoa</taxon>
        <taxon>Spiralia</taxon>
        <taxon>Lophotrochozoa</taxon>
        <taxon>Mollusca</taxon>
        <taxon>Gastropoda</taxon>
        <taxon>Heterobranchia</taxon>
        <taxon>Euthyneura</taxon>
        <taxon>Panpulmonata</taxon>
        <taxon>Sacoglossa</taxon>
        <taxon>Placobranchoidea</taxon>
        <taxon>Plakobranchidae</taxon>
        <taxon>Elysia</taxon>
    </lineage>
</organism>
<comment type="caution">
    <text evidence="8">The sequence shown here is derived from an EMBL/GenBank/DDBJ whole genome shotgun (WGS) entry which is preliminary data.</text>
</comment>
<evidence type="ECO:0000256" key="6">
    <source>
        <dbReference type="SAM" id="SignalP"/>
    </source>
</evidence>
<dbReference type="CDD" id="cd01472">
    <property type="entry name" value="vWA_collagen"/>
    <property type="match status" value="1"/>
</dbReference>
<keyword evidence="4" id="KW-0677">Repeat</keyword>
<reference evidence="8 9" key="1">
    <citation type="journal article" date="2021" name="Elife">
        <title>Chloroplast acquisition without the gene transfer in kleptoplastic sea slugs, Plakobranchus ocellatus.</title>
        <authorList>
            <person name="Maeda T."/>
            <person name="Takahashi S."/>
            <person name="Yoshida T."/>
            <person name="Shimamura S."/>
            <person name="Takaki Y."/>
            <person name="Nagai Y."/>
            <person name="Toyoda A."/>
            <person name="Suzuki Y."/>
            <person name="Arimoto A."/>
            <person name="Ishii H."/>
            <person name="Satoh N."/>
            <person name="Nishiyama T."/>
            <person name="Hasebe M."/>
            <person name="Maruyama T."/>
            <person name="Minagawa J."/>
            <person name="Obokata J."/>
            <person name="Shigenobu S."/>
        </authorList>
    </citation>
    <scope>NUCLEOTIDE SEQUENCE [LARGE SCALE GENOMIC DNA]</scope>
</reference>
<feature type="chain" id="PRO_5043349135" evidence="6">
    <location>
        <begin position="21"/>
        <end position="423"/>
    </location>
</feature>
<dbReference type="GO" id="GO:0005581">
    <property type="term" value="C:collagen trimer"/>
    <property type="evidence" value="ECO:0007669"/>
    <property type="project" value="UniProtKB-KW"/>
</dbReference>
<dbReference type="Proteomes" id="UP000762676">
    <property type="component" value="Unassembled WGS sequence"/>
</dbReference>
<proteinExistence type="predicted"/>
<dbReference type="PRINTS" id="PR00453">
    <property type="entry name" value="VWFADOMAIN"/>
</dbReference>
<dbReference type="InterPro" id="IPR002035">
    <property type="entry name" value="VWF_A"/>
</dbReference>
<dbReference type="PANTHER" id="PTHR24020">
    <property type="entry name" value="COLLAGEN ALPHA"/>
    <property type="match status" value="1"/>
</dbReference>
<evidence type="ECO:0000313" key="8">
    <source>
        <dbReference type="EMBL" id="GFR69721.1"/>
    </source>
</evidence>
<keyword evidence="8" id="KW-0176">Collagen</keyword>
<keyword evidence="9" id="KW-1185">Reference proteome</keyword>
<feature type="domain" description="VWFA" evidence="7">
    <location>
        <begin position="218"/>
        <end position="393"/>
    </location>
</feature>
<dbReference type="Pfam" id="PF00092">
    <property type="entry name" value="VWA"/>
    <property type="match status" value="2"/>
</dbReference>
<name>A0AAV4F9M8_9GAST</name>
<evidence type="ECO:0000256" key="2">
    <source>
        <dbReference type="ARBA" id="ARBA00022525"/>
    </source>
</evidence>
<feature type="signal peptide" evidence="6">
    <location>
        <begin position="1"/>
        <end position="20"/>
    </location>
</feature>
<dbReference type="PANTHER" id="PTHR24020:SF84">
    <property type="entry name" value="VWFA DOMAIN-CONTAINING PROTEIN"/>
    <property type="match status" value="1"/>
</dbReference>
<keyword evidence="5" id="KW-0325">Glycoprotein</keyword>
<dbReference type="InterPro" id="IPR050525">
    <property type="entry name" value="ECM_Assembly_Org"/>
</dbReference>
<dbReference type="InterPro" id="IPR036465">
    <property type="entry name" value="vWFA_dom_sf"/>
</dbReference>
<dbReference type="EMBL" id="BMAT01007723">
    <property type="protein sequence ID" value="GFR69721.1"/>
    <property type="molecule type" value="Genomic_DNA"/>
</dbReference>
<dbReference type="PROSITE" id="PS50234">
    <property type="entry name" value="VWFA"/>
    <property type="match status" value="2"/>
</dbReference>
<evidence type="ECO:0000256" key="3">
    <source>
        <dbReference type="ARBA" id="ARBA00022729"/>
    </source>
</evidence>
<dbReference type="CDD" id="cd01450">
    <property type="entry name" value="vWFA_subfamily_ECM"/>
    <property type="match status" value="1"/>
</dbReference>
<feature type="domain" description="VWFA" evidence="7">
    <location>
        <begin position="30"/>
        <end position="209"/>
    </location>
</feature>
<protein>
    <submittedName>
        <fullName evidence="8">Collagen alpha-4(VI) chain</fullName>
    </submittedName>
</protein>
<dbReference type="FunFam" id="3.40.50.410:FF:000004">
    <property type="entry name" value="collagen alpha-6(VI) chain"/>
    <property type="match status" value="1"/>
</dbReference>
<evidence type="ECO:0000259" key="7">
    <source>
        <dbReference type="PROSITE" id="PS50234"/>
    </source>
</evidence>
<keyword evidence="3 6" id="KW-0732">Signal</keyword>
<evidence type="ECO:0000256" key="5">
    <source>
        <dbReference type="ARBA" id="ARBA00023180"/>
    </source>
</evidence>
<dbReference type="SMART" id="SM00327">
    <property type="entry name" value="VWA"/>
    <property type="match status" value="2"/>
</dbReference>
<comment type="subcellular location">
    <subcellularLocation>
        <location evidence="1">Secreted</location>
    </subcellularLocation>
</comment>
<evidence type="ECO:0000313" key="9">
    <source>
        <dbReference type="Proteomes" id="UP000762676"/>
    </source>
</evidence>
<keyword evidence="2" id="KW-0964">Secreted</keyword>
<dbReference type="Gene3D" id="3.40.50.410">
    <property type="entry name" value="von Willebrand factor, type A domain"/>
    <property type="match status" value="2"/>
</dbReference>
<accession>A0AAV4F9M8</accession>
<sequence>MEGRFLLAVIAAILLGSSRAQNTACSGYADVVFVVDSSDSVGQADYQKELDLVKQTVNQMNVGAQGLHVGLVTYGSQSQPVFNLKDHGTAAAITAAVDKAPFVGGNEDILGALNTAKTQMFTPTAGVRDKTSRIVVLVTGGRSTNKALTKLRAEELRANDIDVYSVGIGKGVDVDELNGIASDPDSRYVYTADTFDSAKALAGVLGPKICNGCLQKADVMFLLDSSSSIGQTNFQKLEDFMKNTVKDLDVGPDKVRVGVMQYSSYPSMEFPLNMHDTRYDVLKAIDQVSFMGGGANTADALKYMRQLGFSQNSGARPDVPRVAIVITDGSSANSAEVVKEAENARRDNIGLIAIGVGPNVNTAELQAIADDPDSAHMFNPKDYTSLASLSKQIIDAACSVQSTAPPMTTPMPGENLRGYFLAT</sequence>
<dbReference type="AlphaFoldDB" id="A0AAV4F9M8"/>
<gene>
    <name evidence="8" type="ORF">ElyMa_003763700</name>
</gene>
<dbReference type="GO" id="GO:0005576">
    <property type="term" value="C:extracellular region"/>
    <property type="evidence" value="ECO:0007669"/>
    <property type="project" value="UniProtKB-SubCell"/>
</dbReference>
<evidence type="ECO:0000256" key="4">
    <source>
        <dbReference type="ARBA" id="ARBA00022737"/>
    </source>
</evidence>
<evidence type="ECO:0000256" key="1">
    <source>
        <dbReference type="ARBA" id="ARBA00004613"/>
    </source>
</evidence>